<dbReference type="AlphaFoldDB" id="A0A0D0DXZ5"/>
<proteinExistence type="predicted"/>
<gene>
    <name evidence="2" type="ORF">PAXRUDRAFT_141627</name>
</gene>
<reference evidence="3" key="2">
    <citation type="submission" date="2015-01" db="EMBL/GenBank/DDBJ databases">
        <title>Evolutionary Origins and Diversification of the Mycorrhizal Mutualists.</title>
        <authorList>
            <consortium name="DOE Joint Genome Institute"/>
            <consortium name="Mycorrhizal Genomics Consortium"/>
            <person name="Kohler A."/>
            <person name="Kuo A."/>
            <person name="Nagy L.G."/>
            <person name="Floudas D."/>
            <person name="Copeland A."/>
            <person name="Barry K.W."/>
            <person name="Cichocki N."/>
            <person name="Veneault-Fourrey C."/>
            <person name="LaButti K."/>
            <person name="Lindquist E.A."/>
            <person name="Lipzen A."/>
            <person name="Lundell T."/>
            <person name="Morin E."/>
            <person name="Murat C."/>
            <person name="Riley R."/>
            <person name="Ohm R."/>
            <person name="Sun H."/>
            <person name="Tunlid A."/>
            <person name="Henrissat B."/>
            <person name="Grigoriev I.V."/>
            <person name="Hibbett D.S."/>
            <person name="Martin F."/>
        </authorList>
    </citation>
    <scope>NUCLEOTIDE SEQUENCE [LARGE SCALE GENOMIC DNA]</scope>
    <source>
        <strain evidence="3">Ve08.2h10</strain>
    </source>
</reference>
<protein>
    <submittedName>
        <fullName evidence="2">Uncharacterized protein</fullName>
    </submittedName>
</protein>
<reference evidence="2 3" key="1">
    <citation type="submission" date="2014-04" db="EMBL/GenBank/DDBJ databases">
        <authorList>
            <consortium name="DOE Joint Genome Institute"/>
            <person name="Kuo A."/>
            <person name="Kohler A."/>
            <person name="Jargeat P."/>
            <person name="Nagy L.G."/>
            <person name="Floudas D."/>
            <person name="Copeland A."/>
            <person name="Barry K.W."/>
            <person name="Cichocki N."/>
            <person name="Veneault-Fourrey C."/>
            <person name="LaButti K."/>
            <person name="Lindquist E.A."/>
            <person name="Lipzen A."/>
            <person name="Lundell T."/>
            <person name="Morin E."/>
            <person name="Murat C."/>
            <person name="Sun H."/>
            <person name="Tunlid A."/>
            <person name="Henrissat B."/>
            <person name="Grigoriev I.V."/>
            <person name="Hibbett D.S."/>
            <person name="Martin F."/>
            <person name="Nordberg H.P."/>
            <person name="Cantor M.N."/>
            <person name="Hua S.X."/>
        </authorList>
    </citation>
    <scope>NUCLEOTIDE SEQUENCE [LARGE SCALE GENOMIC DNA]</scope>
    <source>
        <strain evidence="2 3">Ve08.2h10</strain>
    </source>
</reference>
<dbReference type="EMBL" id="KN825069">
    <property type="protein sequence ID" value="KIK95026.1"/>
    <property type="molecule type" value="Genomic_DNA"/>
</dbReference>
<dbReference type="OrthoDB" id="2668963at2759"/>
<dbReference type="HOGENOM" id="CLU_208067_0_0_1"/>
<evidence type="ECO:0000256" key="1">
    <source>
        <dbReference type="SAM" id="MobiDB-lite"/>
    </source>
</evidence>
<name>A0A0D0DXZ5_9AGAM</name>
<accession>A0A0D0DXZ5</accession>
<evidence type="ECO:0000313" key="2">
    <source>
        <dbReference type="EMBL" id="KIK95026.1"/>
    </source>
</evidence>
<evidence type="ECO:0000313" key="3">
    <source>
        <dbReference type="Proteomes" id="UP000054538"/>
    </source>
</evidence>
<keyword evidence="3" id="KW-1185">Reference proteome</keyword>
<feature type="non-terminal residue" evidence="2">
    <location>
        <position position="1"/>
    </location>
</feature>
<sequence length="49" mass="5789">KSWTKKKQVLSEHQEEALSDAINTSQEQQQKPEEDRRSLQIICHKVEAR</sequence>
<feature type="region of interest" description="Disordered" evidence="1">
    <location>
        <begin position="1"/>
        <end position="38"/>
    </location>
</feature>
<organism evidence="2 3">
    <name type="scientific">Paxillus rubicundulus Ve08.2h10</name>
    <dbReference type="NCBI Taxonomy" id="930991"/>
    <lineage>
        <taxon>Eukaryota</taxon>
        <taxon>Fungi</taxon>
        <taxon>Dikarya</taxon>
        <taxon>Basidiomycota</taxon>
        <taxon>Agaricomycotina</taxon>
        <taxon>Agaricomycetes</taxon>
        <taxon>Agaricomycetidae</taxon>
        <taxon>Boletales</taxon>
        <taxon>Paxilineae</taxon>
        <taxon>Paxillaceae</taxon>
        <taxon>Paxillus</taxon>
    </lineage>
</organism>
<dbReference type="Proteomes" id="UP000054538">
    <property type="component" value="Unassembled WGS sequence"/>
</dbReference>
<dbReference type="InParanoid" id="A0A0D0DXZ5"/>